<accession>A0A8J7QA35</accession>
<dbReference type="InterPro" id="IPR036942">
    <property type="entry name" value="Beta-barrel_TonB_sf"/>
</dbReference>
<dbReference type="InterPro" id="IPR057601">
    <property type="entry name" value="Oar-like_b-barrel"/>
</dbReference>
<comment type="subcellular location">
    <subcellularLocation>
        <location evidence="1 9">Cell outer membrane</location>
        <topology evidence="1 9">Multi-pass membrane protein</topology>
    </subcellularLocation>
</comment>
<feature type="domain" description="TonB-dependent transporter Oar-like beta-barrel" evidence="12">
    <location>
        <begin position="242"/>
        <end position="313"/>
    </location>
</feature>
<evidence type="ECO:0000259" key="11">
    <source>
        <dbReference type="Pfam" id="PF07715"/>
    </source>
</evidence>
<reference evidence="13" key="1">
    <citation type="submission" date="2021-03" db="EMBL/GenBank/DDBJ databases">
        <authorList>
            <person name="Wang G."/>
        </authorList>
    </citation>
    <scope>NUCLEOTIDE SEQUENCE</scope>
    <source>
        <strain evidence="13">KCTC 12899</strain>
    </source>
</reference>
<evidence type="ECO:0000256" key="10">
    <source>
        <dbReference type="SAM" id="MobiDB-lite"/>
    </source>
</evidence>
<evidence type="ECO:0000256" key="8">
    <source>
        <dbReference type="ARBA" id="ARBA00023237"/>
    </source>
</evidence>
<feature type="domain" description="TonB-dependent transporter Oar-like beta-barrel" evidence="12">
    <location>
        <begin position="335"/>
        <end position="569"/>
    </location>
</feature>
<keyword evidence="6" id="KW-0798">TonB box</keyword>
<sequence>MKQPYPLNARTPLLWLIFFTACPLWAQQAGLEISVLLYPERTPLADQAVTISNEATGWQRVLTTNALGKIRIDGLSPADYRVVAAADTTYSASEAERVGLRANFVSSVTLLRFPRQTQTESLTVTSGFAKLNGINGEISSTLSEAEIETLPIEGRDITRALFRLPNVTQATGFFPEAPNVSINGANALYTNYMIDGLDNNENFLGGQKFPIPVGFTRNITVLTNNYSAEFGRTGNGIFNITSKSGGNTMEGEVFYVTRPGPSLDASSPFAQRDLSGNQVQDGFRRDQFGFAVGGALVPDRTFYFVNLEHTADDKDNLLRSPSLGVNETVAGANEFTYTSLKIDHYWSPQFSSALRANLGQVALERQGGGLEGGVTFPSAANRQDRNAALVALTNTYIGDGFTYEANLQYSRFRWDYGEPVSGPGPQVTVLDAQGITAGVLGHPGYIFDDLERTYQLQQKVSWVRGNHVFKVGYDLIAADFELLGGGNVNGNYLVQLNQNQQQALIARGLGAGLTLNDLPADVTVLDYAVELQPKAFGRRQTMHGLFIEDQISIGNRLDLTLGLRYDYDNLTAVGGASGDKDNLAPRISANYALDERSVLRGGAGLFYEKLPYAIYSDALQQNSTAEGFRQQLNQLIALGILPADTDLDAITFDGNLTVNPTGVTYLGGPTPDQVANLRDTAFSNERRILNPNGWENPETLQLSLGYQRQIRDNMLFYVDLMYSRSENLVRLRNLNAPSAYGITREQAETLSDAELSALVRGAEEADATRPVAPVAGGARNIVISETEGGSRYKAANFNLVKDRGGDIYSFRLGYTLSELRNDTEDINFRAQDSNRFGDEWGPSINDRTHVISLLGAVHPLPRWTLSLAGLIQSGQPINRIPDASVFGTTDLNGDGRAFGDAYQGNSDRYPGEARNSDRLPWSRIFDLGLSYRLDLGGNRLEVRADIFNLTNEDNLSGYSNNATQSNQIQAGPAGTPPVQRNAGPPRQYQFSLSYLF</sequence>
<proteinExistence type="inferred from homology"/>
<keyword evidence="2 9" id="KW-0813">Transport</keyword>
<dbReference type="RefSeq" id="WP_207861545.1">
    <property type="nucleotide sequence ID" value="NZ_JAFREP010000025.1"/>
</dbReference>
<feature type="domain" description="TonB-dependent transporter Oar-like beta-barrel" evidence="12">
    <location>
        <begin position="576"/>
        <end position="970"/>
    </location>
</feature>
<dbReference type="PROSITE" id="PS52016">
    <property type="entry name" value="TONB_DEPENDENT_REC_3"/>
    <property type="match status" value="1"/>
</dbReference>
<keyword evidence="5" id="KW-0732">Signal</keyword>
<dbReference type="Gene3D" id="2.40.170.20">
    <property type="entry name" value="TonB-dependent receptor, beta-barrel domain"/>
    <property type="match status" value="2"/>
</dbReference>
<evidence type="ECO:0000313" key="14">
    <source>
        <dbReference type="Proteomes" id="UP000664417"/>
    </source>
</evidence>
<keyword evidence="3 9" id="KW-1134">Transmembrane beta strand</keyword>
<evidence type="ECO:0000256" key="1">
    <source>
        <dbReference type="ARBA" id="ARBA00004571"/>
    </source>
</evidence>
<comment type="caution">
    <text evidence="13">The sequence shown here is derived from an EMBL/GenBank/DDBJ whole genome shotgun (WGS) entry which is preliminary data.</text>
</comment>
<dbReference type="Proteomes" id="UP000664417">
    <property type="component" value="Unassembled WGS sequence"/>
</dbReference>
<evidence type="ECO:0000256" key="3">
    <source>
        <dbReference type="ARBA" id="ARBA00022452"/>
    </source>
</evidence>
<evidence type="ECO:0000256" key="6">
    <source>
        <dbReference type="ARBA" id="ARBA00023077"/>
    </source>
</evidence>
<protein>
    <submittedName>
        <fullName evidence="13">TonB-dependent receptor</fullName>
    </submittedName>
</protein>
<dbReference type="SUPFAM" id="SSF49478">
    <property type="entry name" value="Cna protein B-type domain"/>
    <property type="match status" value="1"/>
</dbReference>
<feature type="compositionally biased region" description="Polar residues" evidence="10">
    <location>
        <begin position="955"/>
        <end position="969"/>
    </location>
</feature>
<evidence type="ECO:0000259" key="12">
    <source>
        <dbReference type="Pfam" id="PF25183"/>
    </source>
</evidence>
<keyword evidence="4 9" id="KW-0812">Transmembrane</keyword>
<keyword evidence="7 9" id="KW-0472">Membrane</keyword>
<keyword evidence="14" id="KW-1185">Reference proteome</keyword>
<name>A0A8J7QA35_9BACT</name>
<dbReference type="GO" id="GO:0044718">
    <property type="term" value="P:siderophore transmembrane transport"/>
    <property type="evidence" value="ECO:0007669"/>
    <property type="project" value="TreeGrafter"/>
</dbReference>
<dbReference type="GO" id="GO:0015344">
    <property type="term" value="F:siderophore uptake transmembrane transporter activity"/>
    <property type="evidence" value="ECO:0007669"/>
    <property type="project" value="TreeGrafter"/>
</dbReference>
<dbReference type="PROSITE" id="PS01156">
    <property type="entry name" value="TONB_DEPENDENT_REC_2"/>
    <property type="match status" value="1"/>
</dbReference>
<comment type="similarity">
    <text evidence="9">Belongs to the TonB-dependent receptor family.</text>
</comment>
<dbReference type="PROSITE" id="PS51257">
    <property type="entry name" value="PROKAR_LIPOPROTEIN"/>
    <property type="match status" value="1"/>
</dbReference>
<evidence type="ECO:0000256" key="5">
    <source>
        <dbReference type="ARBA" id="ARBA00022729"/>
    </source>
</evidence>
<keyword evidence="13" id="KW-0675">Receptor</keyword>
<evidence type="ECO:0000256" key="4">
    <source>
        <dbReference type="ARBA" id="ARBA00022692"/>
    </source>
</evidence>
<dbReference type="GO" id="GO:0009279">
    <property type="term" value="C:cell outer membrane"/>
    <property type="evidence" value="ECO:0007669"/>
    <property type="project" value="UniProtKB-SubCell"/>
</dbReference>
<evidence type="ECO:0000256" key="9">
    <source>
        <dbReference type="PROSITE-ProRule" id="PRU01360"/>
    </source>
</evidence>
<organism evidence="13 14">
    <name type="scientific">Acanthopleuribacter pedis</name>
    <dbReference type="NCBI Taxonomy" id="442870"/>
    <lineage>
        <taxon>Bacteria</taxon>
        <taxon>Pseudomonadati</taxon>
        <taxon>Acidobacteriota</taxon>
        <taxon>Holophagae</taxon>
        <taxon>Acanthopleuribacterales</taxon>
        <taxon>Acanthopleuribacteraceae</taxon>
        <taxon>Acanthopleuribacter</taxon>
    </lineage>
</organism>
<dbReference type="AlphaFoldDB" id="A0A8J7QA35"/>
<evidence type="ECO:0000256" key="7">
    <source>
        <dbReference type="ARBA" id="ARBA00023136"/>
    </source>
</evidence>
<feature type="domain" description="TonB-dependent receptor plug" evidence="11">
    <location>
        <begin position="140"/>
        <end position="234"/>
    </location>
</feature>
<dbReference type="Pfam" id="PF25183">
    <property type="entry name" value="OMP_b-brl_4"/>
    <property type="match status" value="3"/>
</dbReference>
<feature type="region of interest" description="Disordered" evidence="10">
    <location>
        <begin position="955"/>
        <end position="984"/>
    </location>
</feature>
<dbReference type="PANTHER" id="PTHR30069:SF46">
    <property type="entry name" value="OAR PROTEIN"/>
    <property type="match status" value="1"/>
</dbReference>
<evidence type="ECO:0000256" key="2">
    <source>
        <dbReference type="ARBA" id="ARBA00022448"/>
    </source>
</evidence>
<keyword evidence="8 9" id="KW-0998">Cell outer membrane</keyword>
<dbReference type="InterPro" id="IPR010917">
    <property type="entry name" value="TonB_rcpt_CS"/>
</dbReference>
<gene>
    <name evidence="13" type="ORF">J3U88_24045</name>
</gene>
<dbReference type="SUPFAM" id="SSF56935">
    <property type="entry name" value="Porins"/>
    <property type="match status" value="1"/>
</dbReference>
<dbReference type="InterPro" id="IPR039426">
    <property type="entry name" value="TonB-dep_rcpt-like"/>
</dbReference>
<dbReference type="InterPro" id="IPR037066">
    <property type="entry name" value="Plug_dom_sf"/>
</dbReference>
<evidence type="ECO:0000313" key="13">
    <source>
        <dbReference type="EMBL" id="MBO1321571.1"/>
    </source>
</evidence>
<dbReference type="EMBL" id="JAFREP010000025">
    <property type="protein sequence ID" value="MBO1321571.1"/>
    <property type="molecule type" value="Genomic_DNA"/>
</dbReference>
<dbReference type="Gene3D" id="2.170.130.10">
    <property type="entry name" value="TonB-dependent receptor, plug domain"/>
    <property type="match status" value="1"/>
</dbReference>
<dbReference type="InterPro" id="IPR012910">
    <property type="entry name" value="Plug_dom"/>
</dbReference>
<dbReference type="Pfam" id="PF07715">
    <property type="entry name" value="Plug"/>
    <property type="match status" value="1"/>
</dbReference>
<dbReference type="PANTHER" id="PTHR30069">
    <property type="entry name" value="TONB-DEPENDENT OUTER MEMBRANE RECEPTOR"/>
    <property type="match status" value="1"/>
</dbReference>